<comment type="caution">
    <text evidence="1">The sequence shown here is derived from an EMBL/GenBank/DDBJ whole genome shotgun (WGS) entry which is preliminary data.</text>
</comment>
<dbReference type="Proteomes" id="UP000253153">
    <property type="component" value="Unassembled WGS sequence"/>
</dbReference>
<dbReference type="RefSeq" id="XP_031013092.1">
    <property type="nucleotide sequence ID" value="XM_031162863.1"/>
</dbReference>
<proteinExistence type="predicted"/>
<evidence type="ECO:0000313" key="1">
    <source>
        <dbReference type="EMBL" id="RBR12239.1"/>
    </source>
</evidence>
<evidence type="ECO:0008006" key="3">
    <source>
        <dbReference type="Google" id="ProtNLM"/>
    </source>
</evidence>
<dbReference type="OrthoDB" id="2951834at2759"/>
<dbReference type="PANTHER" id="PTHR42085">
    <property type="entry name" value="F-BOX DOMAIN-CONTAINING PROTEIN"/>
    <property type="match status" value="1"/>
</dbReference>
<evidence type="ECO:0000313" key="2">
    <source>
        <dbReference type="Proteomes" id="UP000253153"/>
    </source>
</evidence>
<dbReference type="PANTHER" id="PTHR42085:SF2">
    <property type="entry name" value="F-BOX DOMAIN-CONTAINING PROTEIN"/>
    <property type="match status" value="1"/>
</dbReference>
<gene>
    <name evidence="1" type="ORF">FIESC28_08725</name>
</gene>
<protein>
    <recommendedName>
        <fullName evidence="3">F-box domain-containing protein</fullName>
    </recommendedName>
</protein>
<dbReference type="GeneID" id="41998159"/>
<accession>A0A366R503</accession>
<reference evidence="1 2" key="1">
    <citation type="submission" date="2018-06" db="EMBL/GenBank/DDBJ databases">
        <title>Fusarium incarnatum-equiseti species complex species 28.</title>
        <authorList>
            <person name="Gardiner D.M."/>
        </authorList>
    </citation>
    <scope>NUCLEOTIDE SEQUENCE [LARGE SCALE GENOMIC DNA]</scope>
    <source>
        <strain evidence="1 2">FIESC_28</strain>
    </source>
</reference>
<organism evidence="1 2">
    <name type="scientific">Fusarium coffeatum</name>
    <dbReference type="NCBI Taxonomy" id="231269"/>
    <lineage>
        <taxon>Eukaryota</taxon>
        <taxon>Fungi</taxon>
        <taxon>Dikarya</taxon>
        <taxon>Ascomycota</taxon>
        <taxon>Pezizomycotina</taxon>
        <taxon>Sordariomycetes</taxon>
        <taxon>Hypocreomycetidae</taxon>
        <taxon>Hypocreales</taxon>
        <taxon>Nectriaceae</taxon>
        <taxon>Fusarium</taxon>
        <taxon>Fusarium incarnatum-equiseti species complex</taxon>
    </lineage>
</organism>
<dbReference type="InterPro" id="IPR038883">
    <property type="entry name" value="AN11006-like"/>
</dbReference>
<dbReference type="EMBL" id="QKXC01000204">
    <property type="protein sequence ID" value="RBR12239.1"/>
    <property type="molecule type" value="Genomic_DNA"/>
</dbReference>
<dbReference type="AlphaFoldDB" id="A0A366R503"/>
<name>A0A366R503_9HYPO</name>
<keyword evidence="2" id="KW-1185">Reference proteome</keyword>
<sequence>MQHQSHFVSNHGNLHLYVPSRSVPELTSQAWTTSHLDDIQLVDGCYSPELESSSERKTEFSRSYKTQSRLASRNGALVLVHAPSNPTTKNFASGFSFFMSLPVEVRLGIYHHLLVSENLPVLCSSGKFRVLAEELYDSDLKIHPQILQTCKRVNTEATEILYAANVFRRRFYWPVTYGRRGRSKHLPLKESSPVSAANLDSITKIRLFREHNAWLRDGRLRVLDEFPRLRELQIHMDMNYAENSSSALKETLLAIHRHHRHLPSLTVKLRLPFNQAWKDWCNEYTNKPMGFSLHMRKMQELQDWMTSAGNIFTGRQTNWTFLINLAPHCGPSATVIFSTGLFGAEEAHVSCCIDIDGKKTFSKMPTKCDRSDLI</sequence>